<feature type="signal peptide" evidence="1">
    <location>
        <begin position="1"/>
        <end position="20"/>
    </location>
</feature>
<dbReference type="InterPro" id="IPR006311">
    <property type="entry name" value="TAT_signal"/>
</dbReference>
<name>A0A317D2F1_9ACTN</name>
<dbReference type="GO" id="GO:0016740">
    <property type="term" value="F:transferase activity"/>
    <property type="evidence" value="ECO:0007669"/>
    <property type="project" value="InterPro"/>
</dbReference>
<evidence type="ECO:0000313" key="4">
    <source>
        <dbReference type="Proteomes" id="UP000245410"/>
    </source>
</evidence>
<evidence type="ECO:0000313" key="3">
    <source>
        <dbReference type="EMBL" id="PWR06725.1"/>
    </source>
</evidence>
<dbReference type="EMBL" id="QGKR01000241">
    <property type="protein sequence ID" value="PWR06725.1"/>
    <property type="molecule type" value="Genomic_DNA"/>
</dbReference>
<dbReference type="PANTHER" id="PTHR38589:SF1">
    <property type="entry name" value="BLR0621 PROTEIN"/>
    <property type="match status" value="1"/>
</dbReference>
<proteinExistence type="predicted"/>
<keyword evidence="1" id="KW-0732">Signal</keyword>
<dbReference type="Proteomes" id="UP000245410">
    <property type="component" value="Unassembled WGS sequence"/>
</dbReference>
<dbReference type="RefSeq" id="WP_109819203.1">
    <property type="nucleotide sequence ID" value="NZ_QGKR01000241.1"/>
</dbReference>
<evidence type="ECO:0000259" key="2">
    <source>
        <dbReference type="Pfam" id="PF03734"/>
    </source>
</evidence>
<dbReference type="AlphaFoldDB" id="A0A317D2F1"/>
<dbReference type="PANTHER" id="PTHR38589">
    <property type="entry name" value="BLR0621 PROTEIN"/>
    <property type="match status" value="1"/>
</dbReference>
<feature type="chain" id="PRO_5038947166" description="L,D-TPase catalytic domain-containing protein" evidence="1">
    <location>
        <begin position="21"/>
        <end position="263"/>
    </location>
</feature>
<accession>A0A317D2F1</accession>
<keyword evidence="4" id="KW-1185">Reference proteome</keyword>
<comment type="caution">
    <text evidence="3">The sequence shown here is derived from an EMBL/GenBank/DDBJ whole genome shotgun (WGS) entry which is preliminary data.</text>
</comment>
<dbReference type="PROSITE" id="PS51318">
    <property type="entry name" value="TAT"/>
    <property type="match status" value="1"/>
</dbReference>
<sequence>MKRRSLLLGAAAGLAAPAVLTPTAPALGAARAAAPARGTATVPGLTRPTVPHHNLAARLKTLPPQARQVIVVSGTDRGISYASLEAYVRVNDRWQPASAVLPARIGSKGFSDNHVEGVPTTPTGTYAIGPTMYGIAANPGVRYPYHRLVSGDWWNENPTSSRYNSFQHSSTNPGGNSEALWTEVPAYTHFAVITYNMPPTVSTPVPYAGSGIFLHEFSTSGGNATAGCVALAHGHLVSVLRWLDPALSPHIVLRPPITSGGIA</sequence>
<dbReference type="InterPro" id="IPR005490">
    <property type="entry name" value="LD_TPept_cat_dom"/>
</dbReference>
<evidence type="ECO:0000256" key="1">
    <source>
        <dbReference type="SAM" id="SignalP"/>
    </source>
</evidence>
<feature type="domain" description="L,D-TPase catalytic" evidence="2">
    <location>
        <begin position="100"/>
        <end position="246"/>
    </location>
</feature>
<reference evidence="3 4" key="1">
    <citation type="submission" date="2018-05" db="EMBL/GenBank/DDBJ databases">
        <title>Micromonospora atacamensis sp. nov., a novel actinobacteria isolated from high altitude Atacama Desert soil.</title>
        <authorList>
            <person name="Carro L."/>
            <person name="Golinska P."/>
            <person name="Klenk H.-P."/>
            <person name="Goodfellow M."/>
        </authorList>
    </citation>
    <scope>NUCLEOTIDE SEQUENCE [LARGE SCALE GENOMIC DNA]</scope>
    <source>
        <strain evidence="3 4">5R2A7</strain>
    </source>
</reference>
<dbReference type="Pfam" id="PF03734">
    <property type="entry name" value="YkuD"/>
    <property type="match status" value="1"/>
</dbReference>
<gene>
    <name evidence="3" type="ORF">DKT68_21485</name>
</gene>
<organism evidence="3 4">
    <name type="scientific">Micromonospora acroterricola</name>
    <dbReference type="NCBI Taxonomy" id="2202421"/>
    <lineage>
        <taxon>Bacteria</taxon>
        <taxon>Bacillati</taxon>
        <taxon>Actinomycetota</taxon>
        <taxon>Actinomycetes</taxon>
        <taxon>Micromonosporales</taxon>
        <taxon>Micromonosporaceae</taxon>
        <taxon>Micromonospora</taxon>
    </lineage>
</organism>
<dbReference type="OrthoDB" id="186490at2"/>
<protein>
    <recommendedName>
        <fullName evidence="2">L,D-TPase catalytic domain-containing protein</fullName>
    </recommendedName>
</protein>